<evidence type="ECO:0000256" key="2">
    <source>
        <dbReference type="ARBA" id="ARBA00022679"/>
    </source>
</evidence>
<comment type="function">
    <text evidence="8">Transfers the 4'-phosphopantetheine moiety from coenzyme A to a Ser of acyl-carrier-protein.</text>
</comment>
<evidence type="ECO:0000256" key="7">
    <source>
        <dbReference type="ARBA" id="ARBA00023160"/>
    </source>
</evidence>
<keyword evidence="5 8" id="KW-0460">Magnesium</keyword>
<proteinExistence type="inferred from homology"/>
<keyword evidence="1 8" id="KW-0444">Lipid biosynthesis</keyword>
<evidence type="ECO:0000313" key="13">
    <source>
        <dbReference type="Proteomes" id="UP000509742"/>
    </source>
</evidence>
<dbReference type="Proteomes" id="UP000509742">
    <property type="component" value="Chromosome"/>
</dbReference>
<dbReference type="InterPro" id="IPR008278">
    <property type="entry name" value="4-PPantetheinyl_Trfase_dom"/>
</dbReference>
<dbReference type="AlphaFoldDB" id="A0A6J4CYJ3"/>
<dbReference type="EMBL" id="AP023036">
    <property type="protein sequence ID" value="BCD46247.1"/>
    <property type="molecule type" value="Genomic_DNA"/>
</dbReference>
<feature type="binding site" evidence="8">
    <location>
        <position position="50"/>
    </location>
    <ligand>
        <name>Mg(2+)</name>
        <dbReference type="ChEBI" id="CHEBI:18420"/>
    </ligand>
</feature>
<dbReference type="GO" id="GO:0005737">
    <property type="term" value="C:cytoplasm"/>
    <property type="evidence" value="ECO:0007669"/>
    <property type="project" value="UniProtKB-SubCell"/>
</dbReference>
<gene>
    <name evidence="8 11" type="primary">acpS</name>
    <name evidence="10" type="ORF">NHP190020_12860</name>
    <name evidence="11" type="ORF">SNTW_12310</name>
</gene>
<dbReference type="SUPFAM" id="SSF56214">
    <property type="entry name" value="4'-phosphopantetheinyl transferase"/>
    <property type="match status" value="1"/>
</dbReference>
<keyword evidence="8" id="KW-0963">Cytoplasm</keyword>
<feature type="binding site" evidence="8">
    <location>
        <position position="5"/>
    </location>
    <ligand>
        <name>Mg(2+)</name>
        <dbReference type="ChEBI" id="CHEBI:18420"/>
    </ligand>
</feature>
<name>A0A6J4CYJ3_9HELI</name>
<dbReference type="InterPro" id="IPR004568">
    <property type="entry name" value="Ppantetheine-prot_Trfase_dom"/>
</dbReference>
<dbReference type="GO" id="GO:0008897">
    <property type="term" value="F:holo-[acyl-carrier-protein] synthase activity"/>
    <property type="evidence" value="ECO:0007669"/>
    <property type="project" value="UniProtKB-UniRule"/>
</dbReference>
<feature type="domain" description="4'-phosphopantetheinyl transferase" evidence="9">
    <location>
        <begin position="2"/>
        <end position="110"/>
    </location>
</feature>
<dbReference type="GO" id="GO:0006633">
    <property type="term" value="P:fatty acid biosynthetic process"/>
    <property type="evidence" value="ECO:0007669"/>
    <property type="project" value="UniProtKB-UniRule"/>
</dbReference>
<evidence type="ECO:0000256" key="4">
    <source>
        <dbReference type="ARBA" id="ARBA00022832"/>
    </source>
</evidence>
<keyword evidence="2 8" id="KW-0808">Transferase</keyword>
<dbReference type="Pfam" id="PF01648">
    <property type="entry name" value="ACPS"/>
    <property type="match status" value="1"/>
</dbReference>
<dbReference type="Gene3D" id="3.90.470.20">
    <property type="entry name" value="4'-phosphopantetheinyl transferase domain"/>
    <property type="match status" value="1"/>
</dbReference>
<sequence>MIGVDIVCIARITDNISRHKHRFLNKFLSTYEQTLFIKPHSVAGAWAAKEACSKALGVGICAQLRFLDMCLSKNTLGAPVLQLTPEKQILFKIQNLHVSISHDQGFAIAVVLAQFLS</sequence>
<dbReference type="RefSeq" id="WP_006564880.1">
    <property type="nucleotide sequence ID" value="NZ_AP019774.1"/>
</dbReference>
<comment type="similarity">
    <text evidence="8">Belongs to the P-Pant transferase superfamily. AcpS family.</text>
</comment>
<evidence type="ECO:0000256" key="1">
    <source>
        <dbReference type="ARBA" id="ARBA00022516"/>
    </source>
</evidence>
<comment type="subcellular location">
    <subcellularLocation>
        <location evidence="8">Cytoplasm</location>
    </subcellularLocation>
</comment>
<comment type="catalytic activity">
    <reaction evidence="8">
        <text>apo-[ACP] + CoA = holo-[ACP] + adenosine 3',5'-bisphosphate + H(+)</text>
        <dbReference type="Rhea" id="RHEA:12068"/>
        <dbReference type="Rhea" id="RHEA-COMP:9685"/>
        <dbReference type="Rhea" id="RHEA-COMP:9690"/>
        <dbReference type="ChEBI" id="CHEBI:15378"/>
        <dbReference type="ChEBI" id="CHEBI:29999"/>
        <dbReference type="ChEBI" id="CHEBI:57287"/>
        <dbReference type="ChEBI" id="CHEBI:58343"/>
        <dbReference type="ChEBI" id="CHEBI:64479"/>
        <dbReference type="EC" id="2.7.8.7"/>
    </reaction>
</comment>
<dbReference type="NCBIfam" id="TIGR00556">
    <property type="entry name" value="pantethn_trn"/>
    <property type="match status" value="1"/>
</dbReference>
<dbReference type="EC" id="2.7.8.7" evidence="8"/>
<protein>
    <recommendedName>
        <fullName evidence="8">Holo-[acyl-carrier-protein] synthase</fullName>
        <shortName evidence="8">Holo-ACP synthase</shortName>
        <ecNumber evidence="8">2.7.8.7</ecNumber>
    </recommendedName>
    <alternativeName>
        <fullName evidence="8">4'-phosphopantetheinyl transferase AcpS</fullName>
    </alternativeName>
</protein>
<evidence type="ECO:0000313" key="12">
    <source>
        <dbReference type="Proteomes" id="UP000317935"/>
    </source>
</evidence>
<evidence type="ECO:0000256" key="5">
    <source>
        <dbReference type="ARBA" id="ARBA00022842"/>
    </source>
</evidence>
<accession>A0A6J4CYJ3</accession>
<dbReference type="NCBIfam" id="TIGR00516">
    <property type="entry name" value="acpS"/>
    <property type="match status" value="1"/>
</dbReference>
<reference evidence="11 12" key="1">
    <citation type="submission" date="2019-06" db="EMBL/GenBank/DDBJ databases">
        <title>Complete genome sequence of Helicobacter suis SNTW101c.</title>
        <authorList>
            <person name="Rimbara E."/>
            <person name="Suzuki M."/>
            <person name="Matsui H."/>
            <person name="Nakamura M."/>
            <person name="Mori S."/>
            <person name="Shibayama K."/>
        </authorList>
    </citation>
    <scope>NUCLEOTIDE SEQUENCE [LARGE SCALE GENOMIC DNA]</scope>
    <source>
        <strain evidence="11 12">SNTW101c</strain>
    </source>
</reference>
<evidence type="ECO:0000256" key="8">
    <source>
        <dbReference type="HAMAP-Rule" id="MF_00101"/>
    </source>
</evidence>
<keyword evidence="6 8" id="KW-0443">Lipid metabolism</keyword>
<dbReference type="Proteomes" id="UP000317935">
    <property type="component" value="Chromosome"/>
</dbReference>
<keyword evidence="13" id="KW-1185">Reference proteome</keyword>
<dbReference type="InterPro" id="IPR002582">
    <property type="entry name" value="ACPS"/>
</dbReference>
<evidence type="ECO:0000259" key="9">
    <source>
        <dbReference type="Pfam" id="PF01648"/>
    </source>
</evidence>
<keyword evidence="4 8" id="KW-0276">Fatty acid metabolism</keyword>
<comment type="cofactor">
    <cofactor evidence="8">
        <name>Mg(2+)</name>
        <dbReference type="ChEBI" id="CHEBI:18420"/>
    </cofactor>
</comment>
<dbReference type="HAMAP" id="MF_00101">
    <property type="entry name" value="AcpS"/>
    <property type="match status" value="1"/>
</dbReference>
<evidence type="ECO:0000313" key="11">
    <source>
        <dbReference type="EMBL" id="BCD70586.1"/>
    </source>
</evidence>
<reference evidence="10 13" key="2">
    <citation type="submission" date="2020-04" db="EMBL/GenBank/DDBJ databases">
        <title>Genomic analysis of gastric non-Helicobacter pylori Helicobacters isolated in Japan.</title>
        <authorList>
            <person name="Suzuki M."/>
            <person name="Rimbara E."/>
        </authorList>
    </citation>
    <scope>NUCLEOTIDE SEQUENCE [LARGE SCALE GENOMIC DNA]</scope>
    <source>
        <strain evidence="10 13">NHP19-0020</strain>
    </source>
</reference>
<dbReference type="EMBL" id="AP019774">
    <property type="protein sequence ID" value="BCD70586.1"/>
    <property type="molecule type" value="Genomic_DNA"/>
</dbReference>
<dbReference type="GO" id="GO:0000287">
    <property type="term" value="F:magnesium ion binding"/>
    <property type="evidence" value="ECO:0007669"/>
    <property type="project" value="UniProtKB-UniRule"/>
</dbReference>
<organism evidence="11 12">
    <name type="scientific">Helicobacter suis</name>
    <dbReference type="NCBI Taxonomy" id="104628"/>
    <lineage>
        <taxon>Bacteria</taxon>
        <taxon>Pseudomonadati</taxon>
        <taxon>Campylobacterota</taxon>
        <taxon>Epsilonproteobacteria</taxon>
        <taxon>Campylobacterales</taxon>
        <taxon>Helicobacteraceae</taxon>
        <taxon>Helicobacter</taxon>
    </lineage>
</organism>
<keyword evidence="7 8" id="KW-0275">Fatty acid biosynthesis</keyword>
<dbReference type="GeneID" id="56928445"/>
<evidence type="ECO:0000256" key="6">
    <source>
        <dbReference type="ARBA" id="ARBA00023098"/>
    </source>
</evidence>
<evidence type="ECO:0000256" key="3">
    <source>
        <dbReference type="ARBA" id="ARBA00022723"/>
    </source>
</evidence>
<evidence type="ECO:0000313" key="10">
    <source>
        <dbReference type="EMBL" id="BCD46247.1"/>
    </source>
</evidence>
<dbReference type="OrthoDB" id="517356at2"/>
<dbReference type="InterPro" id="IPR037143">
    <property type="entry name" value="4-PPantetheinyl_Trfase_dom_sf"/>
</dbReference>
<keyword evidence="3 8" id="KW-0479">Metal-binding</keyword>